<dbReference type="EMBL" id="BMGZ01000003">
    <property type="protein sequence ID" value="GGI00161.1"/>
    <property type="molecule type" value="Genomic_DNA"/>
</dbReference>
<dbReference type="AlphaFoldDB" id="A0A8J3A8Q0"/>
<name>A0A8J3A8Q0_9PROT</name>
<reference evidence="1" key="1">
    <citation type="journal article" date="2014" name="Int. J. Syst. Evol. Microbiol.">
        <title>Complete genome sequence of Corynebacterium casei LMG S-19264T (=DSM 44701T), isolated from a smear-ripened cheese.</title>
        <authorList>
            <consortium name="US DOE Joint Genome Institute (JGI-PGF)"/>
            <person name="Walter F."/>
            <person name="Albersmeier A."/>
            <person name="Kalinowski J."/>
            <person name="Ruckert C."/>
        </authorList>
    </citation>
    <scope>NUCLEOTIDE SEQUENCE</scope>
    <source>
        <strain evidence="1">CGMCC 1.14984</strain>
    </source>
</reference>
<organism evidence="1 3">
    <name type="scientific">Aquisalinus luteolus</name>
    <dbReference type="NCBI Taxonomy" id="1566827"/>
    <lineage>
        <taxon>Bacteria</taxon>
        <taxon>Pseudomonadati</taxon>
        <taxon>Pseudomonadota</taxon>
        <taxon>Alphaproteobacteria</taxon>
        <taxon>Parvularculales</taxon>
        <taxon>Parvularculaceae</taxon>
        <taxon>Aquisalinus</taxon>
    </lineage>
</organism>
<evidence type="ECO:0000313" key="4">
    <source>
        <dbReference type="Proteomes" id="UP000818603"/>
    </source>
</evidence>
<evidence type="ECO:0000313" key="2">
    <source>
        <dbReference type="EMBL" id="NHK29148.1"/>
    </source>
</evidence>
<accession>A0A8J3A8Q0</accession>
<dbReference type="Proteomes" id="UP000818603">
    <property type="component" value="Unassembled WGS sequence"/>
</dbReference>
<evidence type="ECO:0000313" key="1">
    <source>
        <dbReference type="EMBL" id="GGI00161.1"/>
    </source>
</evidence>
<proteinExistence type="predicted"/>
<reference evidence="2 4" key="2">
    <citation type="submission" date="2020-02" db="EMBL/GenBank/DDBJ databases">
        <title>Genome sequence of Parvularcula flava strain NH6-79.</title>
        <authorList>
            <person name="Abdul Karim M.H."/>
            <person name="Lam M.Q."/>
            <person name="Chen S.J."/>
            <person name="Yahya A."/>
            <person name="Shahir S."/>
            <person name="Shamsir M.S."/>
            <person name="Chong C.S."/>
        </authorList>
    </citation>
    <scope>NUCLEOTIDE SEQUENCE [LARGE SCALE GENOMIC DNA]</scope>
    <source>
        <strain evidence="2 4">NH6-79</strain>
    </source>
</reference>
<gene>
    <name evidence="2" type="ORF">FF098_014605</name>
    <name evidence="1" type="ORF">GCM10011355_27800</name>
</gene>
<reference evidence="1" key="3">
    <citation type="submission" date="2020-09" db="EMBL/GenBank/DDBJ databases">
        <authorList>
            <person name="Sun Q."/>
            <person name="Zhou Y."/>
        </authorList>
    </citation>
    <scope>NUCLEOTIDE SEQUENCE</scope>
    <source>
        <strain evidence="1">CGMCC 1.14984</strain>
    </source>
</reference>
<protein>
    <submittedName>
        <fullName evidence="1">Uncharacterized protein</fullName>
    </submittedName>
</protein>
<sequence>MSEFRITGTTNGCRSCPHRDYYSGGVYECTKTGERLEYNHADNYFGGLCPLPPLAARTNTIEKDTDHE</sequence>
<dbReference type="Proteomes" id="UP000621856">
    <property type="component" value="Unassembled WGS sequence"/>
</dbReference>
<evidence type="ECO:0000313" key="3">
    <source>
        <dbReference type="Proteomes" id="UP000621856"/>
    </source>
</evidence>
<dbReference type="EMBL" id="VCJR02000003">
    <property type="protein sequence ID" value="NHK29148.1"/>
    <property type="molecule type" value="Genomic_DNA"/>
</dbReference>
<comment type="caution">
    <text evidence="1">The sequence shown here is derived from an EMBL/GenBank/DDBJ whole genome shotgun (WGS) entry which is preliminary data.</text>
</comment>
<keyword evidence="4" id="KW-1185">Reference proteome</keyword>